<evidence type="ECO:0000256" key="1">
    <source>
        <dbReference type="ARBA" id="ARBA00004651"/>
    </source>
</evidence>
<evidence type="ECO:0000256" key="3">
    <source>
        <dbReference type="ARBA" id="ARBA00022692"/>
    </source>
</evidence>
<dbReference type="HOGENOM" id="CLU_033541_6_0_1"/>
<dbReference type="InterPro" id="IPR018383">
    <property type="entry name" value="UPF0324_pro"/>
</dbReference>
<feature type="transmembrane region" description="Helical" evidence="7">
    <location>
        <begin position="439"/>
        <end position="456"/>
    </location>
</feature>
<keyword evidence="3 7" id="KW-0812">Transmembrane</keyword>
<feature type="transmembrane region" description="Helical" evidence="7">
    <location>
        <begin position="52"/>
        <end position="76"/>
    </location>
</feature>
<feature type="region of interest" description="Disordered" evidence="6">
    <location>
        <begin position="333"/>
        <end position="373"/>
    </location>
</feature>
<organism evidence="8 9">
    <name type="scientific">Tetrahymena thermophila (strain SB210)</name>
    <dbReference type="NCBI Taxonomy" id="312017"/>
    <lineage>
        <taxon>Eukaryota</taxon>
        <taxon>Sar</taxon>
        <taxon>Alveolata</taxon>
        <taxon>Ciliophora</taxon>
        <taxon>Intramacronucleata</taxon>
        <taxon>Oligohymenophorea</taxon>
        <taxon>Hymenostomatida</taxon>
        <taxon>Tetrahymenina</taxon>
        <taxon>Tetrahymenidae</taxon>
        <taxon>Tetrahymena</taxon>
    </lineage>
</organism>
<feature type="compositionally biased region" description="Polar residues" evidence="6">
    <location>
        <begin position="360"/>
        <end position="373"/>
    </location>
</feature>
<feature type="transmembrane region" description="Helical" evidence="7">
    <location>
        <begin position="301"/>
        <end position="321"/>
    </location>
</feature>
<evidence type="ECO:0000256" key="4">
    <source>
        <dbReference type="ARBA" id="ARBA00022989"/>
    </source>
</evidence>
<gene>
    <name evidence="8" type="ORF">TTHERM_00300090</name>
</gene>
<feature type="transmembrane region" description="Helical" evidence="7">
    <location>
        <begin position="88"/>
        <end position="108"/>
    </location>
</feature>
<feature type="region of interest" description="Disordered" evidence="6">
    <location>
        <begin position="385"/>
        <end position="408"/>
    </location>
</feature>
<dbReference type="InParanoid" id="I7MAB9"/>
<keyword evidence="9" id="KW-1185">Reference proteome</keyword>
<feature type="transmembrane region" description="Helical" evidence="7">
    <location>
        <begin position="178"/>
        <end position="199"/>
    </location>
</feature>
<protein>
    <submittedName>
        <fullName evidence="8">Membrane protein, putative</fullName>
    </submittedName>
</protein>
<proteinExistence type="predicted"/>
<comment type="subcellular location">
    <subcellularLocation>
        <location evidence="1">Cell membrane</location>
        <topology evidence="1">Multi-pass membrane protein</topology>
    </subcellularLocation>
</comment>
<dbReference type="Proteomes" id="UP000009168">
    <property type="component" value="Unassembled WGS sequence"/>
</dbReference>
<evidence type="ECO:0000256" key="2">
    <source>
        <dbReference type="ARBA" id="ARBA00022475"/>
    </source>
</evidence>
<dbReference type="RefSeq" id="XP_001024536.1">
    <property type="nucleotide sequence ID" value="XM_001024536.3"/>
</dbReference>
<dbReference type="eggNOG" id="ENOG502QT4V">
    <property type="taxonomic scope" value="Eukaryota"/>
</dbReference>
<dbReference type="GeneID" id="7838346"/>
<evidence type="ECO:0000313" key="8">
    <source>
        <dbReference type="EMBL" id="EAS04291.1"/>
    </source>
</evidence>
<dbReference type="KEGG" id="tet:TTHERM_00300090"/>
<dbReference type="PANTHER" id="PTHR30106">
    <property type="entry name" value="INNER MEMBRANE PROTEIN YEIH-RELATED"/>
    <property type="match status" value="1"/>
</dbReference>
<sequence length="524" mass="58596">MAAKQLWFTHIDWMINWMGFSFLALLIGLIYADVQSPKFVEWTSNPFSAWNFIGSAGIPVVYVLMAIGCTLSMVIAQPRDKKAYDWKKFLVGFTLVWGFTMLSKWLAAQKNVKSAKLGDSIWAIFFGCSLYHIVKRLNKQLLHCLDLAKQTELYIATSLVLLVINYSDLKTIIGNSVFVAWIDTPILFVLFSYIGVTVFKLRPKQSMILTGCTVICGSSAATAIRNSLKGKEKDQKDAILISSLLTIPCIAILPIIAQSAGFSDDISGAWFGGSVDSTGAVLATSNQYGSGSAASSAVVKMVQNILIAPISVFVVAFYIKYQDRIDEVELKRTRVKSRTASQQGEAQRAQRLESKKGRTSRQPSRNQEDVSNNLADRKVSINDCKENREERSVSKREGRINSKREGRINSKRNDIEQPLVEKPKQISYLGLIWERFPKFVLGFIVSILVFNLAVVSDKQKEGKDFIFCVSEWFSTCSFVSIGMSLQLAKGDGRELMILSGIYLIIQMVDILTTLGYAYISFTYF</sequence>
<keyword evidence="4 7" id="KW-1133">Transmembrane helix</keyword>
<feature type="transmembrane region" description="Helical" evidence="7">
    <location>
        <begin position="462"/>
        <end position="483"/>
    </location>
</feature>
<reference evidence="9" key="1">
    <citation type="journal article" date="2006" name="PLoS Biol.">
        <title>Macronuclear genome sequence of the ciliate Tetrahymena thermophila, a model eukaryote.</title>
        <authorList>
            <person name="Eisen J.A."/>
            <person name="Coyne R.S."/>
            <person name="Wu M."/>
            <person name="Wu D."/>
            <person name="Thiagarajan M."/>
            <person name="Wortman J.R."/>
            <person name="Badger J.H."/>
            <person name="Ren Q."/>
            <person name="Amedeo P."/>
            <person name="Jones K.M."/>
            <person name="Tallon L.J."/>
            <person name="Delcher A.L."/>
            <person name="Salzberg S.L."/>
            <person name="Silva J.C."/>
            <person name="Haas B.J."/>
            <person name="Majoros W.H."/>
            <person name="Farzad M."/>
            <person name="Carlton J.M."/>
            <person name="Smith R.K. Jr."/>
            <person name="Garg J."/>
            <person name="Pearlman R.E."/>
            <person name="Karrer K.M."/>
            <person name="Sun L."/>
            <person name="Manning G."/>
            <person name="Elde N.C."/>
            <person name="Turkewitz A.P."/>
            <person name="Asai D.J."/>
            <person name="Wilkes D.E."/>
            <person name="Wang Y."/>
            <person name="Cai H."/>
            <person name="Collins K."/>
            <person name="Stewart B.A."/>
            <person name="Lee S.R."/>
            <person name="Wilamowska K."/>
            <person name="Weinberg Z."/>
            <person name="Ruzzo W.L."/>
            <person name="Wloga D."/>
            <person name="Gaertig J."/>
            <person name="Frankel J."/>
            <person name="Tsao C.-C."/>
            <person name="Gorovsky M.A."/>
            <person name="Keeling P.J."/>
            <person name="Waller R.F."/>
            <person name="Patron N.J."/>
            <person name="Cherry J.M."/>
            <person name="Stover N.A."/>
            <person name="Krieger C.J."/>
            <person name="del Toro C."/>
            <person name="Ryder H.F."/>
            <person name="Williamson S.C."/>
            <person name="Barbeau R.A."/>
            <person name="Hamilton E.P."/>
            <person name="Orias E."/>
        </authorList>
    </citation>
    <scope>NUCLEOTIDE SEQUENCE [LARGE SCALE GENOMIC DNA]</scope>
    <source>
        <strain evidence="9">SB210</strain>
    </source>
</reference>
<feature type="transmembrane region" description="Helical" evidence="7">
    <location>
        <begin position="12"/>
        <end position="32"/>
    </location>
</feature>
<dbReference type="OrthoDB" id="2362862at2759"/>
<accession>I7MAB9</accession>
<keyword evidence="2" id="KW-1003">Cell membrane</keyword>
<keyword evidence="5 7" id="KW-0472">Membrane</keyword>
<feature type="transmembrane region" description="Helical" evidence="7">
    <location>
        <begin position="238"/>
        <end position="257"/>
    </location>
</feature>
<dbReference type="EMBL" id="GG662449">
    <property type="protein sequence ID" value="EAS04291.1"/>
    <property type="molecule type" value="Genomic_DNA"/>
</dbReference>
<dbReference type="AlphaFoldDB" id="I7MAB9"/>
<dbReference type="PANTHER" id="PTHR30106:SF1">
    <property type="entry name" value="UPF0324 MEMBRANE PROTEIN FN0533"/>
    <property type="match status" value="1"/>
</dbReference>
<evidence type="ECO:0000256" key="5">
    <source>
        <dbReference type="ARBA" id="ARBA00023136"/>
    </source>
</evidence>
<dbReference type="GO" id="GO:0005886">
    <property type="term" value="C:plasma membrane"/>
    <property type="evidence" value="ECO:0007669"/>
    <property type="project" value="UniProtKB-SubCell"/>
</dbReference>
<evidence type="ECO:0000313" key="9">
    <source>
        <dbReference type="Proteomes" id="UP000009168"/>
    </source>
</evidence>
<dbReference type="OMA" id="KREGRIN"/>
<evidence type="ECO:0000256" key="6">
    <source>
        <dbReference type="SAM" id="MobiDB-lite"/>
    </source>
</evidence>
<dbReference type="Pfam" id="PF03601">
    <property type="entry name" value="Cons_hypoth698"/>
    <property type="match status" value="1"/>
</dbReference>
<evidence type="ECO:0000256" key="7">
    <source>
        <dbReference type="SAM" id="Phobius"/>
    </source>
</evidence>
<feature type="transmembrane region" description="Helical" evidence="7">
    <location>
        <begin position="495"/>
        <end position="519"/>
    </location>
</feature>
<name>I7MAB9_TETTS</name>